<organism evidence="2 3">
    <name type="scientific">Clonostachys rhizophaga</name>
    <dbReference type="NCBI Taxonomy" id="160324"/>
    <lineage>
        <taxon>Eukaryota</taxon>
        <taxon>Fungi</taxon>
        <taxon>Dikarya</taxon>
        <taxon>Ascomycota</taxon>
        <taxon>Pezizomycotina</taxon>
        <taxon>Sordariomycetes</taxon>
        <taxon>Hypocreomycetidae</taxon>
        <taxon>Hypocreales</taxon>
        <taxon>Bionectriaceae</taxon>
        <taxon>Clonostachys</taxon>
    </lineage>
</organism>
<reference evidence="2" key="1">
    <citation type="submission" date="2021-10" db="EMBL/GenBank/DDBJ databases">
        <authorList>
            <person name="Piombo E."/>
        </authorList>
    </citation>
    <scope>NUCLEOTIDE SEQUENCE</scope>
</reference>
<dbReference type="OrthoDB" id="5216135at2759"/>
<evidence type="ECO:0000313" key="2">
    <source>
        <dbReference type="EMBL" id="CAH0026952.1"/>
    </source>
</evidence>
<dbReference type="AlphaFoldDB" id="A0A9N9YQH6"/>
<evidence type="ECO:0000256" key="1">
    <source>
        <dbReference type="SAM" id="MobiDB-lite"/>
    </source>
</evidence>
<feature type="compositionally biased region" description="Acidic residues" evidence="1">
    <location>
        <begin position="577"/>
        <end position="593"/>
    </location>
</feature>
<gene>
    <name evidence="2" type="ORF">CRHIZ90672A_00003473</name>
</gene>
<feature type="region of interest" description="Disordered" evidence="1">
    <location>
        <begin position="534"/>
        <end position="593"/>
    </location>
</feature>
<comment type="caution">
    <text evidence="2">The sequence shown here is derived from an EMBL/GenBank/DDBJ whole genome shotgun (WGS) entry which is preliminary data.</text>
</comment>
<name>A0A9N9YQH6_9HYPO</name>
<feature type="region of interest" description="Disordered" evidence="1">
    <location>
        <begin position="77"/>
        <end position="138"/>
    </location>
</feature>
<proteinExistence type="predicted"/>
<dbReference type="Proteomes" id="UP000696573">
    <property type="component" value="Unassembled WGS sequence"/>
</dbReference>
<keyword evidence="3" id="KW-1185">Reference proteome</keyword>
<feature type="compositionally biased region" description="Acidic residues" evidence="1">
    <location>
        <begin position="84"/>
        <end position="130"/>
    </location>
</feature>
<protein>
    <submittedName>
        <fullName evidence="2">Uncharacterized protein</fullName>
    </submittedName>
</protein>
<feature type="compositionally biased region" description="Basic and acidic residues" evidence="1">
    <location>
        <begin position="564"/>
        <end position="576"/>
    </location>
</feature>
<dbReference type="EMBL" id="CABFNQ020000726">
    <property type="protein sequence ID" value="CAH0026952.1"/>
    <property type="molecule type" value="Genomic_DNA"/>
</dbReference>
<accession>A0A9N9YQH6</accession>
<evidence type="ECO:0000313" key="3">
    <source>
        <dbReference type="Proteomes" id="UP000696573"/>
    </source>
</evidence>
<sequence>MAHTDSLADAERRQATIQSEKAFVSEAISKLNAIALQVPRLAGNNSECDENRELKALLRQLYTVICRLSDYRRGKHYAPFPKEDDNEDEKAEENNNGEDDESGEEEVSGNDDAEDDSDSDSDDDDEDAGDDGGFSSGFENIPGGFELDQILLSGWRAVLEPVDALAKLDPDGPFLAARVILFTQHAISKNKALPKSLADGEERFQLQTDLGLDLDEALLVQLRRAWKQGGQKDDLSWASTFLEVDNSDCVSNDYNRVVMSACSPSEFWEVQKQAAKYIIKNRKRRRESMWDLPSKGPSTKHGPIAIPLFNVMIEQHGCIISSMGYRGPCLRRSHYFVQDIRQKLNSAMPEEALRLVWDIGAAYIPIPKRVVDDEECEICENIIPRQPISAQATCLKRNVYIWNVALRALHTFHRGQDGRVSMCKHKGICHGHHSNEEWRVTSKEDVQKYALDIFEGRCHISSLSTSAQDWFKAMTTINPHPGPVSSNYYKAKHYIRMRFPRLGLRGEEADIRYRKEGGLCGLVFSMIHPKVHRQHPDKADPFDVDTNKPGQWAYGRSMDEEKEMTEALYKDVRTQEEWEDEVQSSDDSLSEED</sequence>